<feature type="compositionally biased region" description="Polar residues" evidence="1">
    <location>
        <begin position="96"/>
        <end position="105"/>
    </location>
</feature>
<feature type="region of interest" description="Disordered" evidence="1">
    <location>
        <begin position="78"/>
        <end position="108"/>
    </location>
</feature>
<keyword evidence="3" id="KW-1185">Reference proteome</keyword>
<evidence type="ECO:0000313" key="2">
    <source>
        <dbReference type="EMBL" id="KAJ6639504.1"/>
    </source>
</evidence>
<protein>
    <submittedName>
        <fullName evidence="2">Uncharacterized protein</fullName>
    </submittedName>
</protein>
<feature type="region of interest" description="Disordered" evidence="1">
    <location>
        <begin position="14"/>
        <end position="43"/>
    </location>
</feature>
<dbReference type="Proteomes" id="UP001151699">
    <property type="component" value="Chromosome X"/>
</dbReference>
<feature type="compositionally biased region" description="Polar residues" evidence="1">
    <location>
        <begin position="32"/>
        <end position="41"/>
    </location>
</feature>
<comment type="caution">
    <text evidence="2">The sequence shown here is derived from an EMBL/GenBank/DDBJ whole genome shotgun (WGS) entry which is preliminary data.</text>
</comment>
<evidence type="ECO:0000313" key="3">
    <source>
        <dbReference type="Proteomes" id="UP001151699"/>
    </source>
</evidence>
<name>A0A9Q0MYH6_9DIPT</name>
<accession>A0A9Q0MYH6</accession>
<sequence length="133" mass="14979">MDKYIKLWRQSIKSDEQSSQNLHSEENRLQSESENPSSNRNLIPISDSVSVASVSDVLFSKIITMDKYIKLWRQSIKSDEQSSQNLHSEENRLQSESENPSSNRNLIPISDSVSVASVSDVCSLPASNTESEF</sequence>
<dbReference type="AlphaFoldDB" id="A0A9Q0MYH6"/>
<gene>
    <name evidence="2" type="ORF">Bhyg_12250</name>
</gene>
<evidence type="ECO:0000256" key="1">
    <source>
        <dbReference type="SAM" id="MobiDB-lite"/>
    </source>
</evidence>
<reference evidence="2" key="1">
    <citation type="submission" date="2022-07" db="EMBL/GenBank/DDBJ databases">
        <authorList>
            <person name="Trinca V."/>
            <person name="Uliana J.V.C."/>
            <person name="Torres T.T."/>
            <person name="Ward R.J."/>
            <person name="Monesi N."/>
        </authorList>
    </citation>
    <scope>NUCLEOTIDE SEQUENCE</scope>
    <source>
        <strain evidence="2">HSMRA1968</strain>
        <tissue evidence="2">Whole embryos</tissue>
    </source>
</reference>
<organism evidence="2 3">
    <name type="scientific">Pseudolycoriella hygida</name>
    <dbReference type="NCBI Taxonomy" id="35572"/>
    <lineage>
        <taxon>Eukaryota</taxon>
        <taxon>Metazoa</taxon>
        <taxon>Ecdysozoa</taxon>
        <taxon>Arthropoda</taxon>
        <taxon>Hexapoda</taxon>
        <taxon>Insecta</taxon>
        <taxon>Pterygota</taxon>
        <taxon>Neoptera</taxon>
        <taxon>Endopterygota</taxon>
        <taxon>Diptera</taxon>
        <taxon>Nematocera</taxon>
        <taxon>Sciaroidea</taxon>
        <taxon>Sciaridae</taxon>
        <taxon>Pseudolycoriella</taxon>
    </lineage>
</organism>
<dbReference type="EMBL" id="WJQU01000003">
    <property type="protein sequence ID" value="KAJ6639504.1"/>
    <property type="molecule type" value="Genomic_DNA"/>
</dbReference>
<proteinExistence type="predicted"/>